<name>A0ACC1MIY5_9PEZI</name>
<accession>A0ACC1MIY5</accession>
<keyword evidence="2" id="KW-1185">Reference proteome</keyword>
<gene>
    <name evidence="1" type="ORF">NUW58_g10547</name>
</gene>
<sequence>MENFTKQLGFILKQLAAARPGQLVGEIGSLTTDNEVTLWDWNKTVPVAIERCLHDSISKQAKLHPEAPAIDSWDGKLNYKELDTLAGRVAEHLIALGVGAGTIVPLFFEKSKWTVVAMLAVLKAGGAFVGMDTTQAANRRDRILKDANAEIILTSVEHTELLRESKYNVVPIGTNTPSTTTNAIRKIAFSNGNSSRSRATPTSTAYLMFTSGSTGQPKGVQISHRAASTSCFYHGRAFGLNGSTRTLQFGAYTFDISCSETFTTLLFGGCVCIPSETERLTALETSINRMDVNMCFLTPTVSRLISPSQVPSVTKMLVGGEKVADDDVKRWAPTCKW</sequence>
<reference evidence="1" key="1">
    <citation type="submission" date="2022-10" db="EMBL/GenBank/DDBJ databases">
        <title>Genome Sequence of Xylaria curta.</title>
        <authorList>
            <person name="Buettner E."/>
        </authorList>
    </citation>
    <scope>NUCLEOTIDE SEQUENCE</scope>
    <source>
        <strain evidence="1">Babe10</strain>
    </source>
</reference>
<proteinExistence type="predicted"/>
<evidence type="ECO:0000313" key="2">
    <source>
        <dbReference type="Proteomes" id="UP001143856"/>
    </source>
</evidence>
<organism evidence="1 2">
    <name type="scientific">Xylaria curta</name>
    <dbReference type="NCBI Taxonomy" id="42375"/>
    <lineage>
        <taxon>Eukaryota</taxon>
        <taxon>Fungi</taxon>
        <taxon>Dikarya</taxon>
        <taxon>Ascomycota</taxon>
        <taxon>Pezizomycotina</taxon>
        <taxon>Sordariomycetes</taxon>
        <taxon>Xylariomycetidae</taxon>
        <taxon>Xylariales</taxon>
        <taxon>Xylariaceae</taxon>
        <taxon>Xylaria</taxon>
    </lineage>
</organism>
<protein>
    <submittedName>
        <fullName evidence="1">Uncharacterized protein</fullName>
    </submittedName>
</protein>
<dbReference type="EMBL" id="JAPDGR010004876">
    <property type="protein sequence ID" value="KAJ2966952.1"/>
    <property type="molecule type" value="Genomic_DNA"/>
</dbReference>
<comment type="caution">
    <text evidence="1">The sequence shown here is derived from an EMBL/GenBank/DDBJ whole genome shotgun (WGS) entry which is preliminary data.</text>
</comment>
<dbReference type="Proteomes" id="UP001143856">
    <property type="component" value="Unassembled WGS sequence"/>
</dbReference>
<evidence type="ECO:0000313" key="1">
    <source>
        <dbReference type="EMBL" id="KAJ2966952.1"/>
    </source>
</evidence>